<comment type="cofactor">
    <cofactor evidence="12">
        <name>Zn(2+)</name>
        <dbReference type="ChEBI" id="CHEBI:29105"/>
    </cofactor>
    <text evidence="12">Binds 1 zinc ion per monomer.</text>
</comment>
<dbReference type="Gene3D" id="3.90.580.10">
    <property type="entry name" value="Zinc finger, CHC2-type domain"/>
    <property type="match status" value="1"/>
</dbReference>
<reference evidence="14 15" key="1">
    <citation type="journal article" date="2016" name="Nat. Commun.">
        <title>Thousands of microbial genomes shed light on interconnected biogeochemical processes in an aquifer system.</title>
        <authorList>
            <person name="Anantharaman K."/>
            <person name="Brown C.T."/>
            <person name="Hug L.A."/>
            <person name="Sharon I."/>
            <person name="Castelle C.J."/>
            <person name="Probst A.J."/>
            <person name="Thomas B.C."/>
            <person name="Singh A."/>
            <person name="Wilkins M.J."/>
            <person name="Karaoz U."/>
            <person name="Brodie E.L."/>
            <person name="Williams K.H."/>
            <person name="Hubbard S.S."/>
            <person name="Banfield J.F."/>
        </authorList>
    </citation>
    <scope>NUCLEOTIDE SEQUENCE [LARGE SCALE GENOMIC DNA]</scope>
</reference>
<dbReference type="InterPro" id="IPR013173">
    <property type="entry name" value="DNA_primase_DnaG_DnaB-bd_dom"/>
</dbReference>
<dbReference type="Gene3D" id="3.90.980.10">
    <property type="entry name" value="DNA primase, catalytic core, N-terminal domain"/>
    <property type="match status" value="1"/>
</dbReference>
<dbReference type="SUPFAM" id="SSF117023">
    <property type="entry name" value="DNA primase DnaG, C-terminal domain"/>
    <property type="match status" value="1"/>
</dbReference>
<dbReference type="Pfam" id="PF08275">
    <property type="entry name" value="DNAG_N"/>
    <property type="match status" value="1"/>
</dbReference>
<proteinExistence type="inferred from homology"/>
<dbReference type="EMBL" id="MFSR01000039">
    <property type="protein sequence ID" value="OGI39701.1"/>
    <property type="molecule type" value="Genomic_DNA"/>
</dbReference>
<evidence type="ECO:0000256" key="9">
    <source>
        <dbReference type="ARBA" id="ARBA00022842"/>
    </source>
</evidence>
<dbReference type="PANTHER" id="PTHR30313">
    <property type="entry name" value="DNA PRIMASE"/>
    <property type="match status" value="1"/>
</dbReference>
<dbReference type="SUPFAM" id="SSF57783">
    <property type="entry name" value="Zinc beta-ribbon"/>
    <property type="match status" value="1"/>
</dbReference>
<dbReference type="NCBIfam" id="TIGR01391">
    <property type="entry name" value="dnaG"/>
    <property type="match status" value="1"/>
</dbReference>
<dbReference type="FunFam" id="3.90.980.10:FF:000001">
    <property type="entry name" value="DNA primase"/>
    <property type="match status" value="1"/>
</dbReference>
<evidence type="ECO:0000313" key="14">
    <source>
        <dbReference type="EMBL" id="OGI39701.1"/>
    </source>
</evidence>
<dbReference type="CDD" id="cd03364">
    <property type="entry name" value="TOPRIM_DnaG_primases"/>
    <property type="match status" value="1"/>
</dbReference>
<comment type="domain">
    <text evidence="12">Contains an N-terminal zinc-binding domain, a central core domain that contains the primase activity, and a C-terminal DnaB-binding domain.</text>
</comment>
<keyword evidence="4 12" id="KW-0548">Nucleotidyltransferase</keyword>
<keyword evidence="8 12" id="KW-0862">Zinc</keyword>
<dbReference type="AlphaFoldDB" id="A0A1F6T3G5"/>
<evidence type="ECO:0000259" key="13">
    <source>
        <dbReference type="PROSITE" id="PS50880"/>
    </source>
</evidence>
<dbReference type="InterPro" id="IPR013264">
    <property type="entry name" value="DNAG_N"/>
</dbReference>
<dbReference type="FunFam" id="3.40.1360.10:FF:000002">
    <property type="entry name" value="DNA primase"/>
    <property type="match status" value="1"/>
</dbReference>
<dbReference type="InterPro" id="IPR006171">
    <property type="entry name" value="TOPRIM_dom"/>
</dbReference>
<dbReference type="Pfam" id="PF10410">
    <property type="entry name" value="DnaB_bind"/>
    <property type="match status" value="1"/>
</dbReference>
<keyword evidence="10 12" id="KW-0238">DNA-binding</keyword>
<dbReference type="GO" id="GO:0005737">
    <property type="term" value="C:cytoplasm"/>
    <property type="evidence" value="ECO:0007669"/>
    <property type="project" value="TreeGrafter"/>
</dbReference>
<protein>
    <recommendedName>
        <fullName evidence="12">DNA primase</fullName>
        <ecNumber evidence="12">2.7.7.101</ecNumber>
    </recommendedName>
</protein>
<dbReference type="Gene3D" id="1.20.50.20">
    <property type="entry name" value="DnaG, RNA polymerase domain, helical bundle"/>
    <property type="match status" value="1"/>
</dbReference>
<dbReference type="InterPro" id="IPR006295">
    <property type="entry name" value="DNA_primase_DnaG"/>
</dbReference>
<comment type="similarity">
    <text evidence="12">Belongs to the DnaG primase family.</text>
</comment>
<dbReference type="Gene3D" id="1.10.860.10">
    <property type="entry name" value="DNAb Helicase, Chain A"/>
    <property type="match status" value="1"/>
</dbReference>
<evidence type="ECO:0000256" key="4">
    <source>
        <dbReference type="ARBA" id="ARBA00022695"/>
    </source>
</evidence>
<dbReference type="PROSITE" id="PS50880">
    <property type="entry name" value="TOPRIM"/>
    <property type="match status" value="1"/>
</dbReference>
<evidence type="ECO:0000256" key="1">
    <source>
        <dbReference type="ARBA" id="ARBA00022478"/>
    </source>
</evidence>
<dbReference type="InterPro" id="IPR016136">
    <property type="entry name" value="DNA_helicase_N/primase_C"/>
</dbReference>
<dbReference type="Pfam" id="PF08278">
    <property type="entry name" value="DnaG_DnaB_bind"/>
    <property type="match status" value="1"/>
</dbReference>
<gene>
    <name evidence="12" type="primary">dnaG</name>
    <name evidence="14" type="ORF">A2V91_06035</name>
</gene>
<comment type="subunit">
    <text evidence="12">Monomer. Interacts with DnaB.</text>
</comment>
<evidence type="ECO:0000256" key="12">
    <source>
        <dbReference type="HAMAP-Rule" id="MF_00974"/>
    </source>
</evidence>
<evidence type="ECO:0000256" key="5">
    <source>
        <dbReference type="ARBA" id="ARBA00022705"/>
    </source>
</evidence>
<feature type="domain" description="Toprim" evidence="13">
    <location>
        <begin position="259"/>
        <end position="341"/>
    </location>
</feature>
<dbReference type="InterPro" id="IPR019475">
    <property type="entry name" value="DNA_primase_DnaB-bd"/>
</dbReference>
<feature type="zinc finger region" description="CHC2-type" evidence="12">
    <location>
        <begin position="40"/>
        <end position="64"/>
    </location>
</feature>
<keyword evidence="3 12" id="KW-0808">Transferase</keyword>
<organism evidence="14 15">
    <name type="scientific">Candidatus Muproteobacteria bacterium RBG_16_64_10</name>
    <dbReference type="NCBI Taxonomy" id="1817757"/>
    <lineage>
        <taxon>Bacteria</taxon>
        <taxon>Pseudomonadati</taxon>
        <taxon>Pseudomonadota</taxon>
        <taxon>Candidatus Muproteobacteria</taxon>
    </lineage>
</organism>
<evidence type="ECO:0000256" key="6">
    <source>
        <dbReference type="ARBA" id="ARBA00022723"/>
    </source>
</evidence>
<evidence type="ECO:0000256" key="7">
    <source>
        <dbReference type="ARBA" id="ARBA00022771"/>
    </source>
</evidence>
<dbReference type="GO" id="GO:0006269">
    <property type="term" value="P:DNA replication, synthesis of primer"/>
    <property type="evidence" value="ECO:0007669"/>
    <property type="project" value="UniProtKB-UniRule"/>
</dbReference>
<dbReference type="Gene3D" id="3.40.1360.10">
    <property type="match status" value="1"/>
</dbReference>
<dbReference type="GO" id="GO:0008270">
    <property type="term" value="F:zinc ion binding"/>
    <property type="evidence" value="ECO:0007669"/>
    <property type="project" value="UniProtKB-UniRule"/>
</dbReference>
<dbReference type="Proteomes" id="UP000179334">
    <property type="component" value="Unassembled WGS sequence"/>
</dbReference>
<keyword evidence="6 12" id="KW-0479">Metal-binding</keyword>
<evidence type="ECO:0000256" key="10">
    <source>
        <dbReference type="ARBA" id="ARBA00023125"/>
    </source>
</evidence>
<dbReference type="InterPro" id="IPR034151">
    <property type="entry name" value="TOPRIM_DnaG_bac"/>
</dbReference>
<keyword evidence="11 12" id="KW-0804">Transcription</keyword>
<dbReference type="InterPro" id="IPR037068">
    <property type="entry name" value="DNA_primase_core_N_sf"/>
</dbReference>
<keyword evidence="2 12" id="KW-0639">Primosome</keyword>
<keyword evidence="9" id="KW-0460">Magnesium</keyword>
<comment type="catalytic activity">
    <reaction evidence="12">
        <text>ssDNA + n NTP = ssDNA/pppN(pN)n-1 hybrid + (n-1) diphosphate.</text>
        <dbReference type="EC" id="2.7.7.101"/>
    </reaction>
</comment>
<dbReference type="SMART" id="SM00766">
    <property type="entry name" value="DnaG_DnaB_bind"/>
    <property type="match status" value="1"/>
</dbReference>
<evidence type="ECO:0000256" key="11">
    <source>
        <dbReference type="ARBA" id="ARBA00023163"/>
    </source>
</evidence>
<dbReference type="GO" id="GO:0003677">
    <property type="term" value="F:DNA binding"/>
    <property type="evidence" value="ECO:0007669"/>
    <property type="project" value="UniProtKB-KW"/>
</dbReference>
<dbReference type="InterPro" id="IPR036977">
    <property type="entry name" value="DNA_primase_Znf_CHC2"/>
</dbReference>
<dbReference type="HAMAP" id="MF_00974">
    <property type="entry name" value="DNA_primase_DnaG"/>
    <property type="match status" value="1"/>
</dbReference>
<dbReference type="InterPro" id="IPR002694">
    <property type="entry name" value="Znf_CHC2"/>
</dbReference>
<name>A0A1F6T3G5_9PROT</name>
<keyword evidence="7 12" id="KW-0863">Zinc-finger</keyword>
<dbReference type="FunFam" id="3.90.580.10:FF:000001">
    <property type="entry name" value="DNA primase"/>
    <property type="match status" value="1"/>
</dbReference>
<comment type="function">
    <text evidence="12">RNA polymerase that catalyzes the synthesis of short RNA molecules used as primers for DNA polymerase during DNA replication.</text>
</comment>
<dbReference type="Pfam" id="PF01807">
    <property type="entry name" value="Zn_ribbon_DnaG"/>
    <property type="match status" value="1"/>
</dbReference>
<evidence type="ECO:0000256" key="2">
    <source>
        <dbReference type="ARBA" id="ARBA00022515"/>
    </source>
</evidence>
<keyword evidence="1 12" id="KW-0240">DNA-directed RNA polymerase</keyword>
<sequence>MAGRIPKQFIDDLITRIDIVELIDERVPLKKAGKDYKACCPFHEEKTPSFTVSADKQFYHCFGCGVHGTAIGFLMEYDHMSFPEAVEELARRAGVEIPREARSTAAPEAPVGPDLLELMRAAAHFYRAQLREHPQAPVAVDYLKGRGITGEIAKAFELGFAPDGWDNLLTALGKDEKARESLVTAGLAIKKEGGGYYDRFRARIMFPIHDHRGRIVGFGGRVIGSGEPKYLNSPETPLFHKGRELYGLYRARDVIKRENRVLVVEGYMDVVALAQYGIDFAVATLGTATTREHLERLFRHAPEVIFCFDGDRAGREAAWRALETTLPVLRDGRQASFLFLPEGEDPDTLVRKEGAAAFGARLSAAKPLPDFLFETLMRQVDLNRLDGRARLVELARPHLSKVAPGALQQLMQDRLSELSRFDPEKLSKLVGTPQAPVRRPFAGTAGPKEPPSVMRLAIAMLVQHPSLAAGVPPDWQLEYADLPGAALLQDVLTLLRSTPGMNTARVIEHFHGSEHESALARLAVLQHPALEHDVAAEFPGVLARLREAIARQRAEWLLQKQRAEGLAPAETAELTRLLARRKE</sequence>
<accession>A0A1F6T3G5</accession>
<comment type="caution">
    <text evidence="14">The sequence shown here is derived from an EMBL/GenBank/DDBJ whole genome shotgun (WGS) entry which is preliminary data.</text>
</comment>
<dbReference type="SMART" id="SM00400">
    <property type="entry name" value="ZnF_CHCC"/>
    <property type="match status" value="1"/>
</dbReference>
<evidence type="ECO:0000256" key="3">
    <source>
        <dbReference type="ARBA" id="ARBA00022679"/>
    </source>
</evidence>
<evidence type="ECO:0000256" key="8">
    <source>
        <dbReference type="ARBA" id="ARBA00022833"/>
    </source>
</evidence>
<keyword evidence="5 12" id="KW-0235">DNA replication</keyword>
<dbReference type="SMART" id="SM00493">
    <property type="entry name" value="TOPRIM"/>
    <property type="match status" value="1"/>
</dbReference>
<dbReference type="EC" id="2.7.7.101" evidence="12"/>
<dbReference type="GO" id="GO:0000428">
    <property type="term" value="C:DNA-directed RNA polymerase complex"/>
    <property type="evidence" value="ECO:0007669"/>
    <property type="project" value="UniProtKB-KW"/>
</dbReference>
<dbReference type="Pfam" id="PF13662">
    <property type="entry name" value="Toprim_4"/>
    <property type="match status" value="1"/>
</dbReference>
<dbReference type="SUPFAM" id="SSF56731">
    <property type="entry name" value="DNA primase core"/>
    <property type="match status" value="1"/>
</dbReference>
<dbReference type="GO" id="GO:0003899">
    <property type="term" value="F:DNA-directed RNA polymerase activity"/>
    <property type="evidence" value="ECO:0007669"/>
    <property type="project" value="UniProtKB-UniRule"/>
</dbReference>
<evidence type="ECO:0000313" key="15">
    <source>
        <dbReference type="Proteomes" id="UP000179334"/>
    </source>
</evidence>
<dbReference type="InterPro" id="IPR050219">
    <property type="entry name" value="DnaG_primase"/>
</dbReference>
<dbReference type="GO" id="GO:1990077">
    <property type="term" value="C:primosome complex"/>
    <property type="evidence" value="ECO:0007669"/>
    <property type="project" value="UniProtKB-KW"/>
</dbReference>
<dbReference type="InterPro" id="IPR030846">
    <property type="entry name" value="DnaG_bac"/>
</dbReference>
<dbReference type="PANTHER" id="PTHR30313:SF2">
    <property type="entry name" value="DNA PRIMASE"/>
    <property type="match status" value="1"/>
</dbReference>